<gene>
    <name evidence="8" type="ORF">FJU08_05315</name>
</gene>
<comment type="function">
    <text evidence="1">Is involved in generating a small heat-stable compound (Nod), an acylated oligomer of N-acetylglucosamine, that stimulates mitosis in various plant protoplasts.</text>
</comment>
<dbReference type="EMBL" id="VHLG01000002">
    <property type="protein sequence ID" value="TPW32638.1"/>
    <property type="molecule type" value="Genomic_DNA"/>
</dbReference>
<dbReference type="Gene3D" id="3.20.20.370">
    <property type="entry name" value="Glycoside hydrolase/deacetylase"/>
    <property type="match status" value="1"/>
</dbReference>
<evidence type="ECO:0000256" key="1">
    <source>
        <dbReference type="ARBA" id="ARBA00003236"/>
    </source>
</evidence>
<evidence type="ECO:0000256" key="4">
    <source>
        <dbReference type="ARBA" id="ARBA00022723"/>
    </source>
</evidence>
<dbReference type="Pfam" id="PF01522">
    <property type="entry name" value="Polysacc_deac_1"/>
    <property type="match status" value="1"/>
</dbReference>
<feature type="domain" description="NodB homology" evidence="7">
    <location>
        <begin position="30"/>
        <end position="209"/>
    </location>
</feature>
<name>A0A506UFP9_9HYPH</name>
<evidence type="ECO:0000313" key="8">
    <source>
        <dbReference type="EMBL" id="TPW32638.1"/>
    </source>
</evidence>
<protein>
    <recommendedName>
        <fullName evidence="3">Chitooligosaccharide deacetylase</fullName>
    </recommendedName>
    <alternativeName>
        <fullName evidence="6">Nodulation protein B</fullName>
    </alternativeName>
</protein>
<evidence type="ECO:0000256" key="2">
    <source>
        <dbReference type="ARBA" id="ARBA00010973"/>
    </source>
</evidence>
<sequence>MLSFQQDVGPGLAGRVIYVDQTHDIVLAPKEVVLTFDDGPVPKNTVSILDTLDAFGVKATFFMVGTMAHDHAAIGAEVARRGQTIGTHTYGHVDLSKLAPAAAGAEIDKGVAAVAAATGAMPHFFRFPYLSESRGLDSLVAKRNLIPVGIDVDSIDYRPASQQVLVNRVMAKLAKRGGGIILMHDLQARTANFLPSLLTELQINGYKIVQLRPGERFAASPPAGFP</sequence>
<dbReference type="InterPro" id="IPR011330">
    <property type="entry name" value="Glyco_hydro/deAcase_b/a-brl"/>
</dbReference>
<comment type="caution">
    <text evidence="8">The sequence shown here is derived from an EMBL/GenBank/DDBJ whole genome shotgun (WGS) entry which is preliminary data.</text>
</comment>
<dbReference type="GO" id="GO:0005975">
    <property type="term" value="P:carbohydrate metabolic process"/>
    <property type="evidence" value="ECO:0007669"/>
    <property type="project" value="InterPro"/>
</dbReference>
<evidence type="ECO:0000256" key="3">
    <source>
        <dbReference type="ARBA" id="ARBA00020071"/>
    </source>
</evidence>
<dbReference type="PANTHER" id="PTHR10587">
    <property type="entry name" value="GLYCOSYL TRANSFERASE-RELATED"/>
    <property type="match status" value="1"/>
</dbReference>
<dbReference type="InterPro" id="IPR050248">
    <property type="entry name" value="Polysacc_deacetylase_ArnD"/>
</dbReference>
<dbReference type="PROSITE" id="PS51677">
    <property type="entry name" value="NODB"/>
    <property type="match status" value="1"/>
</dbReference>
<reference evidence="8 9" key="1">
    <citation type="submission" date="2019-06" db="EMBL/GenBank/DDBJ databases">
        <authorList>
            <person name="Li M."/>
        </authorList>
    </citation>
    <scope>NUCLEOTIDE SEQUENCE [LARGE SCALE GENOMIC DNA]</scope>
    <source>
        <strain evidence="8 9">BGMRC2036</strain>
    </source>
</reference>
<dbReference type="Proteomes" id="UP000318801">
    <property type="component" value="Unassembled WGS sequence"/>
</dbReference>
<evidence type="ECO:0000313" key="9">
    <source>
        <dbReference type="Proteomes" id="UP000318801"/>
    </source>
</evidence>
<keyword evidence="5" id="KW-0378">Hydrolase</keyword>
<dbReference type="AlphaFoldDB" id="A0A506UFP9"/>
<dbReference type="GO" id="GO:0016810">
    <property type="term" value="F:hydrolase activity, acting on carbon-nitrogen (but not peptide) bonds"/>
    <property type="evidence" value="ECO:0007669"/>
    <property type="project" value="InterPro"/>
</dbReference>
<comment type="similarity">
    <text evidence="2">Belongs to the polysaccharide deacetylase family.</text>
</comment>
<evidence type="ECO:0000259" key="7">
    <source>
        <dbReference type="PROSITE" id="PS51677"/>
    </source>
</evidence>
<dbReference type="SUPFAM" id="SSF88713">
    <property type="entry name" value="Glycoside hydrolase/deacetylase"/>
    <property type="match status" value="1"/>
</dbReference>
<evidence type="ECO:0000256" key="6">
    <source>
        <dbReference type="ARBA" id="ARBA00032976"/>
    </source>
</evidence>
<dbReference type="InterPro" id="IPR002509">
    <property type="entry name" value="NODB_dom"/>
</dbReference>
<keyword evidence="9" id="KW-1185">Reference proteome</keyword>
<proteinExistence type="inferred from homology"/>
<dbReference type="GO" id="GO:0016020">
    <property type="term" value="C:membrane"/>
    <property type="evidence" value="ECO:0007669"/>
    <property type="project" value="TreeGrafter"/>
</dbReference>
<dbReference type="GO" id="GO:0046872">
    <property type="term" value="F:metal ion binding"/>
    <property type="evidence" value="ECO:0007669"/>
    <property type="project" value="UniProtKB-KW"/>
</dbReference>
<organism evidence="8 9">
    <name type="scientific">Martelella alba</name>
    <dbReference type="NCBI Taxonomy" id="2590451"/>
    <lineage>
        <taxon>Bacteria</taxon>
        <taxon>Pseudomonadati</taxon>
        <taxon>Pseudomonadota</taxon>
        <taxon>Alphaproteobacteria</taxon>
        <taxon>Hyphomicrobiales</taxon>
        <taxon>Aurantimonadaceae</taxon>
        <taxon>Martelella</taxon>
    </lineage>
</organism>
<dbReference type="OrthoDB" id="276604at2"/>
<keyword evidence="4" id="KW-0479">Metal-binding</keyword>
<evidence type="ECO:0000256" key="5">
    <source>
        <dbReference type="ARBA" id="ARBA00022801"/>
    </source>
</evidence>
<dbReference type="PANTHER" id="PTHR10587:SF133">
    <property type="entry name" value="CHITIN DEACETYLASE 1-RELATED"/>
    <property type="match status" value="1"/>
</dbReference>
<accession>A0A506UFP9</accession>
<dbReference type="CDD" id="cd10917">
    <property type="entry name" value="CE4_NodB_like_6s_7s"/>
    <property type="match status" value="1"/>
</dbReference>